<dbReference type="PATRIC" id="fig|1710894.3.peg.114"/>
<dbReference type="Proteomes" id="UP000092382">
    <property type="component" value="Unassembled WGS sequence"/>
</dbReference>
<comment type="caution">
    <text evidence="1">The sequence shown here is derived from an EMBL/GenBank/DDBJ whole genome shotgun (WGS) entry which is preliminary data.</text>
</comment>
<reference evidence="1 2" key="1">
    <citation type="submission" date="2015-09" db="EMBL/GenBank/DDBJ databases">
        <title>Whole genome shotgun sequence assembly of Aphanizomenon flos-aquae UKL13.</title>
        <authorList>
            <person name="Driscoll C."/>
        </authorList>
    </citation>
    <scope>NUCLEOTIDE SEQUENCE [LARGE SCALE GENOMIC DNA]</scope>
    <source>
        <strain evidence="1">MDT13</strain>
    </source>
</reference>
<evidence type="ECO:0000313" key="1">
    <source>
        <dbReference type="EMBL" id="OBQ25084.1"/>
    </source>
</evidence>
<dbReference type="AlphaFoldDB" id="A0A1B7VVU3"/>
<evidence type="ECO:0000313" key="2">
    <source>
        <dbReference type="Proteomes" id="UP000092382"/>
    </source>
</evidence>
<name>A0A1B7VVU3_APHFL</name>
<sequence>MFTKKIFLFTTSIIYLLISELLVNRPAFSQSAPQSTNSNSQVTGEYNNVFQTPNQNSNLNVFNFPNIYPLNHSIDTPVNTENDFGFNVSAGVNTLDSNNVTVYLGVIFQPGRTDSHKIRMQKIVRETELLETQKKIAEGQLLLVQKQISEAELKLQNLSPTNNQNE</sequence>
<gene>
    <name evidence="1" type="ORF">AN481_11895</name>
</gene>
<organism evidence="1 2">
    <name type="scientific">Aphanizomenon flos-aquae LD13</name>
    <dbReference type="NCBI Taxonomy" id="1710894"/>
    <lineage>
        <taxon>Bacteria</taxon>
        <taxon>Bacillati</taxon>
        <taxon>Cyanobacteriota</taxon>
        <taxon>Cyanophyceae</taxon>
        <taxon>Nostocales</taxon>
        <taxon>Aphanizomenonaceae</taxon>
        <taxon>Aphanizomenon</taxon>
    </lineage>
</organism>
<protein>
    <submittedName>
        <fullName evidence="1">ATP synthase subunit B</fullName>
    </submittedName>
</protein>
<proteinExistence type="predicted"/>
<dbReference type="EMBL" id="LJOY01000037">
    <property type="protein sequence ID" value="OBQ25084.1"/>
    <property type="molecule type" value="Genomic_DNA"/>
</dbReference>
<accession>A0A1B7VVU3</accession>